<sequence>MNTNRPSGQLHNVHGFVPQPGARLTNHQECKRQQEEREACVLGIEDRCFYHPAPLTKPRGGLPDEAHIEARSGESRPLKRKRPSAQKPPDSDQSRAFPPLTPNEEKLADAVAADTYSPGYLGPGSYALLLPQDDGTEAPRRRESSVASEGLEHEMTHQYFLNKAMRRELVTDILKTFRHYTAIQELILWYNASNEAGVIPAQLQIDAINAMGAFVEKHNLRQSPPSPQLVDKVLENSSRPLCVTHIANPRDLHKACSGDNLRLEMVGFLLATAGRSLTFGFSPDTFSGAGNRGLRARFVDELLSASTKCLTLTPLICSVNDITVWMYYENYLFTTMVCGYSGPPSWRRINHLATQIYALGMHKESTSTDIPIWLTQTRRRIFCSSYNQDKSISTFLGRPIRISKRHTDIKLPLDLRDDELTGDPAELSAAIQRLDSNGWNTKGQHLRASWIRLRHIASRLREEILDFSLCTIDAKVEQELLDISTRIRTSWDSIPSHMRYWKTCWDESYPSSVCLMLVVIHLTHWYNEFMIQKLLDYTPITSNYAMLRVSVDLLSNVLALGAIRDRTYDVHRDLLNCILLFGVPSASVLATALRQQHQTGQPFPQSISRAEIVRMLSVLISHLDASAHLENSGARAGEANYNLCRKASKIFTRVIDTVLDSKQAEVTPSSEGLDLGIEGEMGLDLFGVPGLDGFEGMEFAGLVGSGNDGMAVDWGALGQWTL</sequence>
<reference evidence="5" key="1">
    <citation type="submission" date="2018-12" db="EMBL/GenBank/DDBJ databases">
        <authorList>
            <person name="Syme R.A."/>
            <person name="Farfan-Caceres L."/>
            <person name="Lichtenzveig J."/>
        </authorList>
    </citation>
    <scope>NUCLEOTIDE SEQUENCE</scope>
    <source>
        <strain evidence="5">Al4</strain>
    </source>
</reference>
<dbReference type="PANTHER" id="PTHR31001">
    <property type="entry name" value="UNCHARACTERIZED TRANSCRIPTIONAL REGULATORY PROTEIN"/>
    <property type="match status" value="1"/>
</dbReference>
<dbReference type="SMART" id="SM00906">
    <property type="entry name" value="Fungal_trans"/>
    <property type="match status" value="1"/>
</dbReference>
<evidence type="ECO:0000259" key="4">
    <source>
        <dbReference type="SMART" id="SM00906"/>
    </source>
</evidence>
<evidence type="ECO:0000256" key="2">
    <source>
        <dbReference type="ARBA" id="ARBA00023242"/>
    </source>
</evidence>
<feature type="domain" description="Xylanolytic transcriptional activator regulatory" evidence="4">
    <location>
        <begin position="345"/>
        <end position="418"/>
    </location>
</feature>
<organism evidence="5 6">
    <name type="scientific">Ascochyta lentis</name>
    <dbReference type="NCBI Taxonomy" id="205686"/>
    <lineage>
        <taxon>Eukaryota</taxon>
        <taxon>Fungi</taxon>
        <taxon>Dikarya</taxon>
        <taxon>Ascomycota</taxon>
        <taxon>Pezizomycotina</taxon>
        <taxon>Dothideomycetes</taxon>
        <taxon>Pleosporomycetidae</taxon>
        <taxon>Pleosporales</taxon>
        <taxon>Pleosporineae</taxon>
        <taxon>Didymellaceae</taxon>
        <taxon>Ascochyta</taxon>
    </lineage>
</organism>
<reference evidence="5" key="2">
    <citation type="submission" date="2020-09" db="EMBL/GenBank/DDBJ databases">
        <title>Reference genome assembly for Australian Ascochyta lentis isolate Al4.</title>
        <authorList>
            <person name="Lee R.C."/>
            <person name="Farfan-Caceres L.M."/>
            <person name="Debler J.W."/>
            <person name="Williams A.H."/>
            <person name="Henares B.M."/>
        </authorList>
    </citation>
    <scope>NUCLEOTIDE SEQUENCE</scope>
    <source>
        <strain evidence="5">Al4</strain>
    </source>
</reference>
<evidence type="ECO:0000313" key="6">
    <source>
        <dbReference type="Proteomes" id="UP000651452"/>
    </source>
</evidence>
<feature type="compositionally biased region" description="Basic and acidic residues" evidence="3">
    <location>
        <begin position="137"/>
        <end position="149"/>
    </location>
</feature>
<name>A0A8H7J9S2_9PLEO</name>
<feature type="compositionally biased region" description="Polar residues" evidence="3">
    <location>
        <begin position="1"/>
        <end position="10"/>
    </location>
</feature>
<comment type="subcellular location">
    <subcellularLocation>
        <location evidence="1">Nucleus</location>
    </subcellularLocation>
</comment>
<dbReference type="Pfam" id="PF04082">
    <property type="entry name" value="Fungal_trans"/>
    <property type="match status" value="1"/>
</dbReference>
<dbReference type="Proteomes" id="UP000651452">
    <property type="component" value="Unassembled WGS sequence"/>
</dbReference>
<keyword evidence="2" id="KW-0539">Nucleus</keyword>
<evidence type="ECO:0000256" key="3">
    <source>
        <dbReference type="SAM" id="MobiDB-lite"/>
    </source>
</evidence>
<dbReference type="PANTHER" id="PTHR31001:SF40">
    <property type="entry name" value="ZN(II)2CYS6 TRANSCRIPTION FACTOR (EUROFUNG)"/>
    <property type="match status" value="1"/>
</dbReference>
<accession>A0A8H7J9S2</accession>
<proteinExistence type="predicted"/>
<dbReference type="GO" id="GO:0006351">
    <property type="term" value="P:DNA-templated transcription"/>
    <property type="evidence" value="ECO:0007669"/>
    <property type="project" value="InterPro"/>
</dbReference>
<feature type="region of interest" description="Disordered" evidence="3">
    <location>
        <begin position="1"/>
        <end position="30"/>
    </location>
</feature>
<dbReference type="CDD" id="cd12148">
    <property type="entry name" value="fungal_TF_MHR"/>
    <property type="match status" value="1"/>
</dbReference>
<comment type="caution">
    <text evidence="5">The sequence shown here is derived from an EMBL/GenBank/DDBJ whole genome shotgun (WGS) entry which is preliminary data.</text>
</comment>
<evidence type="ECO:0000256" key="1">
    <source>
        <dbReference type="ARBA" id="ARBA00004123"/>
    </source>
</evidence>
<gene>
    <name evidence="5" type="ORF">EKO04_002015</name>
</gene>
<dbReference type="GO" id="GO:0003677">
    <property type="term" value="F:DNA binding"/>
    <property type="evidence" value="ECO:0007669"/>
    <property type="project" value="InterPro"/>
</dbReference>
<protein>
    <recommendedName>
        <fullName evidence="4">Xylanolytic transcriptional activator regulatory domain-containing protein</fullName>
    </recommendedName>
</protein>
<dbReference type="AlphaFoldDB" id="A0A8H7J9S2"/>
<feature type="region of interest" description="Disordered" evidence="3">
    <location>
        <begin position="127"/>
        <end position="149"/>
    </location>
</feature>
<feature type="region of interest" description="Disordered" evidence="3">
    <location>
        <begin position="52"/>
        <end position="101"/>
    </location>
</feature>
<dbReference type="InterPro" id="IPR007219">
    <property type="entry name" value="XnlR_reg_dom"/>
</dbReference>
<dbReference type="GO" id="GO:0008270">
    <property type="term" value="F:zinc ion binding"/>
    <property type="evidence" value="ECO:0007669"/>
    <property type="project" value="InterPro"/>
</dbReference>
<keyword evidence="6" id="KW-1185">Reference proteome</keyword>
<dbReference type="GO" id="GO:0005634">
    <property type="term" value="C:nucleus"/>
    <property type="evidence" value="ECO:0007669"/>
    <property type="project" value="UniProtKB-SubCell"/>
</dbReference>
<evidence type="ECO:0000313" key="5">
    <source>
        <dbReference type="EMBL" id="KAF9700519.1"/>
    </source>
</evidence>
<dbReference type="InterPro" id="IPR050613">
    <property type="entry name" value="Sec_Metabolite_Reg"/>
</dbReference>
<feature type="compositionally biased region" description="Basic and acidic residues" evidence="3">
    <location>
        <begin position="62"/>
        <end position="77"/>
    </location>
</feature>
<dbReference type="OrthoDB" id="4898680at2759"/>
<dbReference type="EMBL" id="RZGK01000003">
    <property type="protein sequence ID" value="KAF9700519.1"/>
    <property type="molecule type" value="Genomic_DNA"/>
</dbReference>